<proteinExistence type="predicted"/>
<organism evidence="1 2">
    <name type="scientific">Litomosoides sigmodontis</name>
    <name type="common">Filarial nematode worm</name>
    <dbReference type="NCBI Taxonomy" id="42156"/>
    <lineage>
        <taxon>Eukaryota</taxon>
        <taxon>Metazoa</taxon>
        <taxon>Ecdysozoa</taxon>
        <taxon>Nematoda</taxon>
        <taxon>Chromadorea</taxon>
        <taxon>Rhabditida</taxon>
        <taxon>Spirurina</taxon>
        <taxon>Spiruromorpha</taxon>
        <taxon>Filarioidea</taxon>
        <taxon>Onchocercidae</taxon>
        <taxon>Litomosoides</taxon>
    </lineage>
</organism>
<dbReference type="OrthoDB" id="10617811at2759"/>
<keyword evidence="2" id="KW-1185">Reference proteome</keyword>
<dbReference type="EMBL" id="UYRX01000262">
    <property type="protein sequence ID" value="VDK78856.1"/>
    <property type="molecule type" value="Genomic_DNA"/>
</dbReference>
<protein>
    <submittedName>
        <fullName evidence="1">Uncharacterized protein</fullName>
    </submittedName>
</protein>
<evidence type="ECO:0000313" key="2">
    <source>
        <dbReference type="Proteomes" id="UP000277928"/>
    </source>
</evidence>
<name>A0A3P6SUJ1_LITSI</name>
<accession>A0A3P6SUJ1</accession>
<gene>
    <name evidence="1" type="ORF">NLS_LOCUS4244</name>
</gene>
<evidence type="ECO:0000313" key="1">
    <source>
        <dbReference type="EMBL" id="VDK78856.1"/>
    </source>
</evidence>
<dbReference type="AlphaFoldDB" id="A0A3P6SUJ1"/>
<reference evidence="1 2" key="1">
    <citation type="submission" date="2018-08" db="EMBL/GenBank/DDBJ databases">
        <authorList>
            <person name="Laetsch R D."/>
            <person name="Stevens L."/>
            <person name="Kumar S."/>
            <person name="Blaxter L. M."/>
        </authorList>
    </citation>
    <scope>NUCLEOTIDE SEQUENCE [LARGE SCALE GENOMIC DNA]</scope>
</reference>
<sequence>MPSVIVTNIVFLVETEERMEALKVGESQMFVETKVTPDRCQTLAISGSMTGDANQAESLACKRGWPSQVKLNRPSVNCLGNSARISQLIGDGKQEGKKGSSSQFGRLSSEEKFTTLFYGFESQLAVHIKDAPIHSASSSLVAHGVEAGLL</sequence>
<dbReference type="Proteomes" id="UP000277928">
    <property type="component" value="Unassembled WGS sequence"/>
</dbReference>